<dbReference type="PANTHER" id="PTHR30521:SF0">
    <property type="entry name" value="DYP-TYPE PEROXIDASE FAMILY PROTEIN"/>
    <property type="match status" value="1"/>
</dbReference>
<evidence type="ECO:0000256" key="3">
    <source>
        <dbReference type="ARBA" id="ARBA00022723"/>
    </source>
</evidence>
<accession>A0A7H8TMC2</accession>
<keyword evidence="4" id="KW-0560">Oxidoreductase</keyword>
<dbReference type="Pfam" id="PF20628">
    <property type="entry name" value="Dyp_perox_C"/>
    <property type="match status" value="1"/>
</dbReference>
<comment type="cofactor">
    <cofactor evidence="1">
        <name>heme b</name>
        <dbReference type="ChEBI" id="CHEBI:60344"/>
    </cofactor>
</comment>
<dbReference type="GO" id="GO:0004601">
    <property type="term" value="F:peroxidase activity"/>
    <property type="evidence" value="ECO:0007669"/>
    <property type="project" value="UniProtKB-KW"/>
</dbReference>
<dbReference type="PROSITE" id="PS51404">
    <property type="entry name" value="DYP_PEROXIDASE"/>
    <property type="match status" value="1"/>
</dbReference>
<dbReference type="InterPro" id="IPR006314">
    <property type="entry name" value="Dyp_peroxidase"/>
</dbReference>
<dbReference type="GO" id="GO:0005829">
    <property type="term" value="C:cytosol"/>
    <property type="evidence" value="ECO:0007669"/>
    <property type="project" value="TreeGrafter"/>
</dbReference>
<keyword evidence="5" id="KW-0408">Iron</keyword>
<evidence type="ECO:0000256" key="4">
    <source>
        <dbReference type="ARBA" id="ARBA00023002"/>
    </source>
</evidence>
<dbReference type="GO" id="GO:0046872">
    <property type="term" value="F:metal ion binding"/>
    <property type="evidence" value="ECO:0007669"/>
    <property type="project" value="UniProtKB-KW"/>
</dbReference>
<name>A0A7H8TMC2_STRCX</name>
<evidence type="ECO:0000259" key="7">
    <source>
        <dbReference type="Pfam" id="PF04261"/>
    </source>
</evidence>
<dbReference type="NCBIfam" id="TIGR01413">
    <property type="entry name" value="Dyp_perox_fam"/>
    <property type="match status" value="1"/>
</dbReference>
<evidence type="ECO:0000313" key="10">
    <source>
        <dbReference type="Proteomes" id="UP000509418"/>
    </source>
</evidence>
<reference evidence="9 10" key="1">
    <citation type="submission" date="2020-06" db="EMBL/GenBank/DDBJ databases">
        <title>Genome mining for natural products.</title>
        <authorList>
            <person name="Zhang B."/>
            <person name="Shi J."/>
            <person name="Ge H."/>
        </authorList>
    </citation>
    <scope>NUCLEOTIDE SEQUENCE [LARGE SCALE GENOMIC DNA]</scope>
    <source>
        <strain evidence="9 10">NA02069</strain>
    </source>
</reference>
<dbReference type="PANTHER" id="PTHR30521">
    <property type="entry name" value="DEFERROCHELATASE/PEROXIDASE"/>
    <property type="match status" value="1"/>
</dbReference>
<sequence length="320" mass="33946">MPSSKPSSIRSAGALPQPVLSQPAPVAVFLVVTIEPGGESAVRDLLSGLAGLVRAVGFPSPDGGLCCVAGVGASAWDRLFEGPRPRQLHPFEELEGPRHRAVATPGDLLFHIRAARTDLCFALSAEIMKRLRGAVTVQDEVQAFAYFDSRNLLGFVDGTENPVGPAAADAAIVGDEDPAFLGGSYAIVQKYVHDVDAWEALAVEAQEKVIGRSKLTNIELDVPGSHIDVNTVTGPDGEELEILRGAMPFGRPGHGEFGTYFIAYARTPDIPEAMLRNMFVGGPESGPDPILDYSQAVTGTLFFCPSATFLEAVPEEADTY</sequence>
<dbReference type="Proteomes" id="UP000509418">
    <property type="component" value="Chromosome"/>
</dbReference>
<keyword evidence="2 9" id="KW-0575">Peroxidase</keyword>
<gene>
    <name evidence="9" type="ORF">HUT05_48665</name>
</gene>
<dbReference type="Pfam" id="PF04261">
    <property type="entry name" value="Dyp_perox_N"/>
    <property type="match status" value="1"/>
</dbReference>
<keyword evidence="10" id="KW-1185">Reference proteome</keyword>
<proteinExistence type="inferred from homology"/>
<feature type="domain" description="Dyp-type peroxidase C-terminal" evidence="8">
    <location>
        <begin position="148"/>
        <end position="308"/>
    </location>
</feature>
<dbReference type="SUPFAM" id="SSF54909">
    <property type="entry name" value="Dimeric alpha+beta barrel"/>
    <property type="match status" value="1"/>
</dbReference>
<dbReference type="AlphaFoldDB" id="A0A7H8TMC2"/>
<evidence type="ECO:0000256" key="6">
    <source>
        <dbReference type="ARBA" id="ARBA00025737"/>
    </source>
</evidence>
<evidence type="ECO:0000256" key="1">
    <source>
        <dbReference type="ARBA" id="ARBA00001970"/>
    </source>
</evidence>
<organism evidence="9 10">
    <name type="scientific">Streptomyces chartreusis</name>
    <dbReference type="NCBI Taxonomy" id="1969"/>
    <lineage>
        <taxon>Bacteria</taxon>
        <taxon>Bacillati</taxon>
        <taxon>Actinomycetota</taxon>
        <taxon>Actinomycetes</taxon>
        <taxon>Kitasatosporales</taxon>
        <taxon>Streptomycetaceae</taxon>
        <taxon>Streptomyces</taxon>
    </lineage>
</organism>
<evidence type="ECO:0000256" key="5">
    <source>
        <dbReference type="ARBA" id="ARBA00023004"/>
    </source>
</evidence>
<dbReference type="RefSeq" id="WP_176578983.1">
    <property type="nucleotide sequence ID" value="NZ_CBDRGH010000005.1"/>
</dbReference>
<evidence type="ECO:0000313" key="9">
    <source>
        <dbReference type="EMBL" id="QKZ24534.1"/>
    </source>
</evidence>
<dbReference type="EMBL" id="CP056041">
    <property type="protein sequence ID" value="QKZ24534.1"/>
    <property type="molecule type" value="Genomic_DNA"/>
</dbReference>
<feature type="domain" description="Dyp-type peroxidase N-terminal" evidence="7">
    <location>
        <begin position="17"/>
        <end position="144"/>
    </location>
</feature>
<keyword evidence="3" id="KW-0479">Metal-binding</keyword>
<dbReference type="InterPro" id="IPR048328">
    <property type="entry name" value="Dyp_perox_C"/>
</dbReference>
<evidence type="ECO:0000256" key="2">
    <source>
        <dbReference type="ARBA" id="ARBA00022559"/>
    </source>
</evidence>
<evidence type="ECO:0000259" key="8">
    <source>
        <dbReference type="Pfam" id="PF20628"/>
    </source>
</evidence>
<comment type="similarity">
    <text evidence="6">Belongs to the DyP-type peroxidase family.</text>
</comment>
<protein>
    <submittedName>
        <fullName evidence="9">Dyp-type peroxidase</fullName>
    </submittedName>
</protein>
<dbReference type="GO" id="GO:0020037">
    <property type="term" value="F:heme binding"/>
    <property type="evidence" value="ECO:0007669"/>
    <property type="project" value="InterPro"/>
</dbReference>
<dbReference type="InterPro" id="IPR048327">
    <property type="entry name" value="Dyp_perox_N"/>
</dbReference>
<dbReference type="InterPro" id="IPR011008">
    <property type="entry name" value="Dimeric_a/b-barrel"/>
</dbReference>